<evidence type="ECO:0000256" key="12">
    <source>
        <dbReference type="ARBA" id="ARBA00022801"/>
    </source>
</evidence>
<comment type="function">
    <text evidence="15">Digests double-stranded RNA. Involved in the processing of primary rRNA transcript to yield the immediate precursors to the large and small rRNAs (23S and 16S). Processes some mRNAs, and tRNAs when they are encoded in the rRNA operon. Processes pre-crRNA and tracrRNA of type II CRISPR loci if present in the organism.</text>
</comment>
<dbReference type="GO" id="GO:0004525">
    <property type="term" value="F:ribonuclease III activity"/>
    <property type="evidence" value="ECO:0007669"/>
    <property type="project" value="UniProtKB-UniRule"/>
</dbReference>
<dbReference type="InterPro" id="IPR036389">
    <property type="entry name" value="RNase_III_sf"/>
</dbReference>
<feature type="active site" evidence="15">
    <location>
        <position position="60"/>
    </location>
</feature>
<dbReference type="FunFam" id="3.30.160.20:FF:000003">
    <property type="entry name" value="Ribonuclease 3"/>
    <property type="match status" value="1"/>
</dbReference>
<dbReference type="PROSITE" id="PS00517">
    <property type="entry name" value="RNASE_3_1"/>
    <property type="match status" value="1"/>
</dbReference>
<keyword evidence="5 15" id="KW-0963">Cytoplasm</keyword>
<evidence type="ECO:0000256" key="2">
    <source>
        <dbReference type="ARBA" id="ARBA00004496"/>
    </source>
</evidence>
<evidence type="ECO:0000256" key="9">
    <source>
        <dbReference type="ARBA" id="ARBA00022722"/>
    </source>
</evidence>
<dbReference type="CDD" id="cd10845">
    <property type="entry name" value="DSRM_RNAse_III_family"/>
    <property type="match status" value="1"/>
</dbReference>
<dbReference type="SMART" id="SM00358">
    <property type="entry name" value="DSRM"/>
    <property type="match status" value="1"/>
</dbReference>
<evidence type="ECO:0000256" key="10">
    <source>
        <dbReference type="ARBA" id="ARBA00022723"/>
    </source>
</evidence>
<evidence type="ECO:0000256" key="15">
    <source>
        <dbReference type="HAMAP-Rule" id="MF_00104"/>
    </source>
</evidence>
<comment type="similarity">
    <text evidence="3">Belongs to the ribonuclease III family.</text>
</comment>
<keyword evidence="12 15" id="KW-0378">Hydrolase</keyword>
<dbReference type="PANTHER" id="PTHR11207:SF0">
    <property type="entry name" value="RIBONUCLEASE 3"/>
    <property type="match status" value="1"/>
</dbReference>
<feature type="binding site" evidence="15">
    <location>
        <position position="56"/>
    </location>
    <ligand>
        <name>Mg(2+)</name>
        <dbReference type="ChEBI" id="CHEBI:18420"/>
    </ligand>
</feature>
<dbReference type="InterPro" id="IPR000999">
    <property type="entry name" value="RNase_III_dom"/>
</dbReference>
<keyword evidence="10 15" id="KW-0479">Metal-binding</keyword>
<dbReference type="SUPFAM" id="SSF54768">
    <property type="entry name" value="dsRNA-binding domain-like"/>
    <property type="match status" value="1"/>
</dbReference>
<evidence type="ECO:0000256" key="14">
    <source>
        <dbReference type="ARBA" id="ARBA00022884"/>
    </source>
</evidence>
<dbReference type="PROSITE" id="PS50137">
    <property type="entry name" value="DS_RBD"/>
    <property type="match status" value="1"/>
</dbReference>
<dbReference type="AlphaFoldDB" id="A0A2M7W1L6"/>
<keyword evidence="8 15" id="KW-0819">tRNA processing</keyword>
<keyword evidence="14 15" id="KW-0694">RNA-binding</keyword>
<dbReference type="Pfam" id="PF14622">
    <property type="entry name" value="Ribonucleas_3_3"/>
    <property type="match status" value="1"/>
</dbReference>
<dbReference type="CDD" id="cd00593">
    <property type="entry name" value="RIBOc"/>
    <property type="match status" value="1"/>
</dbReference>
<dbReference type="Gene3D" id="1.10.1520.10">
    <property type="entry name" value="Ribonuclease III domain"/>
    <property type="match status" value="1"/>
</dbReference>
<dbReference type="Pfam" id="PF00035">
    <property type="entry name" value="dsrm"/>
    <property type="match status" value="1"/>
</dbReference>
<comment type="caution">
    <text evidence="18">The sequence shown here is derived from an EMBL/GenBank/DDBJ whole genome shotgun (WGS) entry which is preliminary data.</text>
</comment>
<dbReference type="HAMAP" id="MF_00104">
    <property type="entry name" value="RNase_III"/>
    <property type="match status" value="1"/>
</dbReference>
<keyword evidence="15" id="KW-0699">rRNA-binding</keyword>
<keyword evidence="9 15" id="KW-0540">Nuclease</keyword>
<organism evidence="18 19">
    <name type="scientific">Candidatus Dojkabacteria bacterium CG_4_10_14_0_2_um_filter_Dojkabacteria_WS6_41_15</name>
    <dbReference type="NCBI Taxonomy" id="2014249"/>
    <lineage>
        <taxon>Bacteria</taxon>
        <taxon>Candidatus Dojkabacteria</taxon>
    </lineage>
</organism>
<dbReference type="SMART" id="SM00535">
    <property type="entry name" value="RIBOc"/>
    <property type="match status" value="1"/>
</dbReference>
<sequence length="248" mass="27578">MTNTKKRSSSVICAPAEKIIGYTFKKKQILITALTHRSYANELRKQGFQYNNERLEFLGDAVLELVVSDYLFKTFPDLPEGLMTLVRAAVVKTTSLAEEVVKLGLGEHLIMGHGEEKTGGRNKEYLLANLYESLVGAMYVDGGMKKAAAFIEKTLFAKISTTVEKKNYTDAKTQLQELTQQDYKITPTYTIIQESGPAHERTYVAAVHIGKKKLSDGSGPSKQKAEEDAAQKALELLDNLKRDSHAQD</sequence>
<dbReference type="GO" id="GO:0005737">
    <property type="term" value="C:cytoplasm"/>
    <property type="evidence" value="ECO:0007669"/>
    <property type="project" value="UniProtKB-SubCell"/>
</dbReference>
<dbReference type="Gene3D" id="3.30.160.20">
    <property type="match status" value="1"/>
</dbReference>
<dbReference type="GO" id="GO:0046872">
    <property type="term" value="F:metal ion binding"/>
    <property type="evidence" value="ECO:0007669"/>
    <property type="project" value="UniProtKB-KW"/>
</dbReference>
<dbReference type="PANTHER" id="PTHR11207">
    <property type="entry name" value="RIBONUCLEASE III"/>
    <property type="match status" value="1"/>
</dbReference>
<dbReference type="SUPFAM" id="SSF69065">
    <property type="entry name" value="RNase III domain-like"/>
    <property type="match status" value="1"/>
</dbReference>
<dbReference type="InterPro" id="IPR011907">
    <property type="entry name" value="RNase_III"/>
</dbReference>
<dbReference type="GO" id="GO:0003725">
    <property type="term" value="F:double-stranded RNA binding"/>
    <property type="evidence" value="ECO:0007669"/>
    <property type="project" value="TreeGrafter"/>
</dbReference>
<feature type="domain" description="DRBM" evidence="16">
    <location>
        <begin position="170"/>
        <end position="239"/>
    </location>
</feature>
<evidence type="ECO:0000256" key="3">
    <source>
        <dbReference type="ARBA" id="ARBA00010183"/>
    </source>
</evidence>
<evidence type="ECO:0000256" key="6">
    <source>
        <dbReference type="ARBA" id="ARBA00022552"/>
    </source>
</evidence>
<evidence type="ECO:0000313" key="18">
    <source>
        <dbReference type="EMBL" id="PJA13651.1"/>
    </source>
</evidence>
<gene>
    <name evidence="15 18" type="primary">rnc</name>
    <name evidence="18" type="ORF">COX64_03015</name>
</gene>
<dbReference type="GO" id="GO:0006397">
    <property type="term" value="P:mRNA processing"/>
    <property type="evidence" value="ECO:0007669"/>
    <property type="project" value="UniProtKB-UniRule"/>
</dbReference>
<evidence type="ECO:0000259" key="17">
    <source>
        <dbReference type="PROSITE" id="PS50142"/>
    </source>
</evidence>
<evidence type="ECO:0000256" key="5">
    <source>
        <dbReference type="ARBA" id="ARBA00022490"/>
    </source>
</evidence>
<dbReference type="InterPro" id="IPR014720">
    <property type="entry name" value="dsRBD_dom"/>
</dbReference>
<dbReference type="GO" id="GO:0042802">
    <property type="term" value="F:identical protein binding"/>
    <property type="evidence" value="ECO:0007669"/>
    <property type="project" value="UniProtKB-ARBA"/>
</dbReference>
<evidence type="ECO:0000256" key="1">
    <source>
        <dbReference type="ARBA" id="ARBA00000109"/>
    </source>
</evidence>
<reference evidence="19" key="1">
    <citation type="submission" date="2017-09" db="EMBL/GenBank/DDBJ databases">
        <title>Depth-based differentiation of microbial function through sediment-hosted aquifers and enrichment of novel symbionts in the deep terrestrial subsurface.</title>
        <authorList>
            <person name="Probst A.J."/>
            <person name="Ladd B."/>
            <person name="Jarett J.K."/>
            <person name="Geller-Mcgrath D.E."/>
            <person name="Sieber C.M.K."/>
            <person name="Emerson J.B."/>
            <person name="Anantharaman K."/>
            <person name="Thomas B.C."/>
            <person name="Malmstrom R."/>
            <person name="Stieglmeier M."/>
            <person name="Klingl A."/>
            <person name="Woyke T."/>
            <person name="Ryan C.M."/>
            <person name="Banfield J.F."/>
        </authorList>
    </citation>
    <scope>NUCLEOTIDE SEQUENCE [LARGE SCALE GENOMIC DNA]</scope>
</reference>
<feature type="binding site" evidence="15">
    <location>
        <position position="129"/>
    </location>
    <ligand>
        <name>Mg(2+)</name>
        <dbReference type="ChEBI" id="CHEBI:18420"/>
    </ligand>
</feature>
<evidence type="ECO:0000256" key="7">
    <source>
        <dbReference type="ARBA" id="ARBA00022664"/>
    </source>
</evidence>
<keyword evidence="7 15" id="KW-0507">mRNA processing</keyword>
<keyword evidence="6 15" id="KW-0698">rRNA processing</keyword>
<comment type="subunit">
    <text evidence="4 15">Homodimer.</text>
</comment>
<evidence type="ECO:0000256" key="8">
    <source>
        <dbReference type="ARBA" id="ARBA00022694"/>
    </source>
</evidence>
<proteinExistence type="inferred from homology"/>
<comment type="subcellular location">
    <subcellularLocation>
        <location evidence="2 15">Cytoplasm</location>
    </subcellularLocation>
</comment>
<comment type="cofactor">
    <cofactor evidence="15">
        <name>Mg(2+)</name>
        <dbReference type="ChEBI" id="CHEBI:18420"/>
    </cofactor>
</comment>
<dbReference type="FunFam" id="1.10.1520.10:FF:000001">
    <property type="entry name" value="Ribonuclease 3"/>
    <property type="match status" value="1"/>
</dbReference>
<dbReference type="EMBL" id="PFQB01000078">
    <property type="protein sequence ID" value="PJA13651.1"/>
    <property type="molecule type" value="Genomic_DNA"/>
</dbReference>
<dbReference type="GO" id="GO:0019843">
    <property type="term" value="F:rRNA binding"/>
    <property type="evidence" value="ECO:0007669"/>
    <property type="project" value="UniProtKB-KW"/>
</dbReference>
<keyword evidence="11 15" id="KW-0255">Endonuclease</keyword>
<dbReference type="GO" id="GO:0008033">
    <property type="term" value="P:tRNA processing"/>
    <property type="evidence" value="ECO:0007669"/>
    <property type="project" value="UniProtKB-KW"/>
</dbReference>
<dbReference type="PROSITE" id="PS50142">
    <property type="entry name" value="RNASE_3_2"/>
    <property type="match status" value="1"/>
</dbReference>
<dbReference type="GO" id="GO:0010468">
    <property type="term" value="P:regulation of gene expression"/>
    <property type="evidence" value="ECO:0007669"/>
    <property type="project" value="TreeGrafter"/>
</dbReference>
<comment type="catalytic activity">
    <reaction evidence="1 15">
        <text>Endonucleolytic cleavage to 5'-phosphomonoester.</text>
        <dbReference type="EC" id="3.1.26.3"/>
    </reaction>
</comment>
<keyword evidence="13 15" id="KW-0460">Magnesium</keyword>
<evidence type="ECO:0000256" key="13">
    <source>
        <dbReference type="ARBA" id="ARBA00022842"/>
    </source>
</evidence>
<accession>A0A2M7W1L6</accession>
<dbReference type="GO" id="GO:0006364">
    <property type="term" value="P:rRNA processing"/>
    <property type="evidence" value="ECO:0007669"/>
    <property type="project" value="UniProtKB-UniRule"/>
</dbReference>
<feature type="binding site" evidence="15">
    <location>
        <position position="132"/>
    </location>
    <ligand>
        <name>Mg(2+)</name>
        <dbReference type="ChEBI" id="CHEBI:18420"/>
    </ligand>
</feature>
<evidence type="ECO:0000256" key="11">
    <source>
        <dbReference type="ARBA" id="ARBA00022759"/>
    </source>
</evidence>
<protein>
    <recommendedName>
        <fullName evidence="15">Ribonuclease 3</fullName>
        <ecNumber evidence="15">3.1.26.3</ecNumber>
    </recommendedName>
    <alternativeName>
        <fullName evidence="15">Ribonuclease III</fullName>
        <shortName evidence="15">RNase III</shortName>
    </alternativeName>
</protein>
<name>A0A2M7W1L6_9BACT</name>
<dbReference type="NCBIfam" id="TIGR02191">
    <property type="entry name" value="RNaseIII"/>
    <property type="match status" value="1"/>
</dbReference>
<evidence type="ECO:0000256" key="4">
    <source>
        <dbReference type="ARBA" id="ARBA00011738"/>
    </source>
</evidence>
<dbReference type="EC" id="3.1.26.3" evidence="15"/>
<dbReference type="Proteomes" id="UP000228952">
    <property type="component" value="Unassembled WGS sequence"/>
</dbReference>
<feature type="active site" evidence="15">
    <location>
        <position position="132"/>
    </location>
</feature>
<feature type="domain" description="RNase III" evidence="17">
    <location>
        <begin position="13"/>
        <end position="143"/>
    </location>
</feature>
<evidence type="ECO:0000313" key="19">
    <source>
        <dbReference type="Proteomes" id="UP000228952"/>
    </source>
</evidence>
<evidence type="ECO:0000259" key="16">
    <source>
        <dbReference type="PROSITE" id="PS50137"/>
    </source>
</evidence>